<name>A0A5E4C9X8_MARMO</name>
<reference evidence="2" key="1">
    <citation type="submission" date="2019-04" db="EMBL/GenBank/DDBJ databases">
        <authorList>
            <person name="Alioto T."/>
            <person name="Alioto T."/>
        </authorList>
    </citation>
    <scope>NUCLEOTIDE SEQUENCE [LARGE SCALE GENOMIC DNA]</scope>
</reference>
<organism evidence="2 3">
    <name type="scientific">Marmota monax</name>
    <name type="common">Woodchuck</name>
    <dbReference type="NCBI Taxonomy" id="9995"/>
    <lineage>
        <taxon>Eukaryota</taxon>
        <taxon>Metazoa</taxon>
        <taxon>Chordata</taxon>
        <taxon>Craniata</taxon>
        <taxon>Vertebrata</taxon>
        <taxon>Euteleostomi</taxon>
        <taxon>Mammalia</taxon>
        <taxon>Eutheria</taxon>
        <taxon>Euarchontoglires</taxon>
        <taxon>Glires</taxon>
        <taxon>Rodentia</taxon>
        <taxon>Sciuromorpha</taxon>
        <taxon>Sciuridae</taxon>
        <taxon>Xerinae</taxon>
        <taxon>Marmotini</taxon>
        <taxon>Marmota</taxon>
    </lineage>
</organism>
<gene>
    <name evidence="2" type="ORF">MONAX_5E020249</name>
</gene>
<dbReference type="EMBL" id="CABDUW010001086">
    <property type="protein sequence ID" value="VTJ78516.1"/>
    <property type="molecule type" value="Genomic_DNA"/>
</dbReference>
<evidence type="ECO:0000313" key="3">
    <source>
        <dbReference type="Proteomes" id="UP000335636"/>
    </source>
</evidence>
<evidence type="ECO:0000256" key="1">
    <source>
        <dbReference type="SAM" id="MobiDB-lite"/>
    </source>
</evidence>
<keyword evidence="3" id="KW-1185">Reference proteome</keyword>
<accession>A0A5E4C9X8</accession>
<proteinExistence type="predicted"/>
<evidence type="ECO:0000313" key="2">
    <source>
        <dbReference type="EMBL" id="VTJ78516.1"/>
    </source>
</evidence>
<comment type="caution">
    <text evidence="2">The sequence shown here is derived from an EMBL/GenBank/DDBJ whole genome shotgun (WGS) entry which is preliminary data.</text>
</comment>
<feature type="region of interest" description="Disordered" evidence="1">
    <location>
        <begin position="224"/>
        <end position="243"/>
    </location>
</feature>
<protein>
    <submittedName>
        <fullName evidence="2">Uncharacterized protein</fullName>
    </submittedName>
</protein>
<sequence>MSRTRGVGLCSSGFSAVCSIRACGCQRCSLMFLGGTAWLKDTTRPSVHTHTSGSLLVVSSADAWVCACWCACFLLPGPAETPGVELPSPAGVCLPVVCTAGGGGSPKAAAPVCPSRAVGQVRHPPAWGLRVCQRWPSALPQDAVEKEPCARQQSWLVLGQPPGSRSLSHGGRLSFQYYVFISRSFDVGQLSALPSGIVPSSPSSRGPRSGLSLQLDGSAFGLALTTPSEQKRGRGKPTATRSSLRRGCARFLGLDGGPFVGTGNCGHREGSWTLRGKERNHLNGRPAVALRRFKVLWVSAVNGNNTCLRGNVEQHLDSTLSRVSSTSTACPMSGLEAAPQACST</sequence>
<dbReference type="AlphaFoldDB" id="A0A5E4C9X8"/>
<dbReference type="Proteomes" id="UP000335636">
    <property type="component" value="Unassembled WGS sequence"/>
</dbReference>